<sequence>MKVAVTGANGQLGKDLVGILRSRGFDVYGFGRDELDICNLDQCQQVLTRTRPEVIIHSAAYTAVDQAESDQDRAYEVNAFGTRNIAVCANEIGAKLVYISTDYVFDGTGQVPYKEFDSTNPNGVYGKSKHAGELLTRSLCHKFFIVRTSWVYGLHGNNFIKTMLKLGKERDSLKVVNDQIGSPTYTVDLSHFLVELIQTEKYGIYHASNSGVCSWFDFAKAIFDESGLEIKVEPCTTDEFPRPAPRPKYSAMDHMAIRLNGFADIPPWRDALKRFLEQLQHLDA</sequence>
<dbReference type="PANTHER" id="PTHR10491">
    <property type="entry name" value="DTDP-4-DEHYDRORHAMNOSE REDUCTASE"/>
    <property type="match status" value="1"/>
</dbReference>
<dbReference type="UniPathway" id="UPA00124"/>
<dbReference type="InterPro" id="IPR036291">
    <property type="entry name" value="NAD(P)-bd_dom_sf"/>
</dbReference>
<comment type="pathway">
    <text evidence="2">Carbohydrate biosynthesis; dTDP-L-rhamnose biosynthesis.</text>
</comment>
<dbReference type="Proteomes" id="UP000250369">
    <property type="component" value="Unassembled WGS sequence"/>
</dbReference>
<dbReference type="GO" id="GO:0019305">
    <property type="term" value="P:dTDP-rhamnose biosynthetic process"/>
    <property type="evidence" value="ECO:0007669"/>
    <property type="project" value="UniProtKB-UniPathway"/>
</dbReference>
<dbReference type="EMBL" id="QMFB01000028">
    <property type="protein sequence ID" value="RAV13779.1"/>
    <property type="molecule type" value="Genomic_DNA"/>
</dbReference>
<dbReference type="CDD" id="cd05254">
    <property type="entry name" value="dTDP_HR_like_SDR_e"/>
    <property type="match status" value="1"/>
</dbReference>
<dbReference type="PANTHER" id="PTHR10491:SF4">
    <property type="entry name" value="METHIONINE ADENOSYLTRANSFERASE 2 SUBUNIT BETA"/>
    <property type="match status" value="1"/>
</dbReference>
<dbReference type="InterPro" id="IPR005913">
    <property type="entry name" value="dTDP_dehydrorham_reduct"/>
</dbReference>
<proteinExistence type="inferred from homology"/>
<dbReference type="OrthoDB" id="9803892at2"/>
<name>A0A329M0W6_9BACL</name>
<dbReference type="GO" id="GO:0005829">
    <property type="term" value="C:cytosol"/>
    <property type="evidence" value="ECO:0007669"/>
    <property type="project" value="TreeGrafter"/>
</dbReference>
<reference evidence="4 5" key="1">
    <citation type="journal article" date="2009" name="Int. J. Syst. Evol. Microbiol.">
        <title>Paenibacillus contaminans sp. nov., isolated from a contaminated laboratory plate.</title>
        <authorList>
            <person name="Chou J.H."/>
            <person name="Lee J.H."/>
            <person name="Lin M.C."/>
            <person name="Chang P.S."/>
            <person name="Arun A.B."/>
            <person name="Young C.C."/>
            <person name="Chen W.M."/>
        </authorList>
    </citation>
    <scope>NUCLEOTIDE SEQUENCE [LARGE SCALE GENOMIC DNA]</scope>
    <source>
        <strain evidence="4 5">CKOBP-6</strain>
    </source>
</reference>
<evidence type="ECO:0000313" key="4">
    <source>
        <dbReference type="EMBL" id="RAV13779.1"/>
    </source>
</evidence>
<keyword evidence="2 4" id="KW-0560">Oxidoreductase</keyword>
<comment type="function">
    <text evidence="2">Catalyzes the reduction of dTDP-6-deoxy-L-lyxo-4-hexulose to yield dTDP-L-rhamnose.</text>
</comment>
<keyword evidence="2" id="KW-0521">NADP</keyword>
<dbReference type="Pfam" id="PF04321">
    <property type="entry name" value="RmlD_sub_bind"/>
    <property type="match status" value="1"/>
</dbReference>
<gene>
    <name evidence="4" type="primary">rfbD</name>
    <name evidence="4" type="ORF">DQG23_32360</name>
</gene>
<evidence type="ECO:0000313" key="5">
    <source>
        <dbReference type="Proteomes" id="UP000250369"/>
    </source>
</evidence>
<dbReference type="RefSeq" id="WP_113035170.1">
    <property type="nucleotide sequence ID" value="NZ_QMFB01000028.1"/>
</dbReference>
<feature type="domain" description="RmlD-like substrate binding" evidence="3">
    <location>
        <begin position="1"/>
        <end position="280"/>
    </location>
</feature>
<organism evidence="4 5">
    <name type="scientific">Paenibacillus contaminans</name>
    <dbReference type="NCBI Taxonomy" id="450362"/>
    <lineage>
        <taxon>Bacteria</taxon>
        <taxon>Bacillati</taxon>
        <taxon>Bacillota</taxon>
        <taxon>Bacilli</taxon>
        <taxon>Bacillales</taxon>
        <taxon>Paenibacillaceae</taxon>
        <taxon>Paenibacillus</taxon>
    </lineage>
</organism>
<comment type="caution">
    <text evidence="4">The sequence shown here is derived from an EMBL/GenBank/DDBJ whole genome shotgun (WGS) entry which is preliminary data.</text>
</comment>
<evidence type="ECO:0000256" key="1">
    <source>
        <dbReference type="ARBA" id="ARBA00010944"/>
    </source>
</evidence>
<dbReference type="Gene3D" id="3.40.50.720">
    <property type="entry name" value="NAD(P)-binding Rossmann-like Domain"/>
    <property type="match status" value="1"/>
</dbReference>
<keyword evidence="5" id="KW-1185">Reference proteome</keyword>
<dbReference type="AlphaFoldDB" id="A0A329M0W6"/>
<protein>
    <recommendedName>
        <fullName evidence="2">dTDP-4-dehydrorhamnose reductase</fullName>
        <ecNumber evidence="2">1.1.1.133</ecNumber>
    </recommendedName>
</protein>
<dbReference type="FunFam" id="3.40.50.720:FF:000159">
    <property type="entry name" value="dTDP-4-dehydrorhamnose reductase"/>
    <property type="match status" value="1"/>
</dbReference>
<evidence type="ECO:0000259" key="3">
    <source>
        <dbReference type="Pfam" id="PF04321"/>
    </source>
</evidence>
<dbReference type="SUPFAM" id="SSF51735">
    <property type="entry name" value="NAD(P)-binding Rossmann-fold domains"/>
    <property type="match status" value="1"/>
</dbReference>
<dbReference type="EC" id="1.1.1.133" evidence="2"/>
<accession>A0A329M0W6</accession>
<dbReference type="NCBIfam" id="TIGR01214">
    <property type="entry name" value="rmlD"/>
    <property type="match status" value="1"/>
</dbReference>
<dbReference type="InterPro" id="IPR029903">
    <property type="entry name" value="RmlD-like-bd"/>
</dbReference>
<dbReference type="GO" id="GO:0008831">
    <property type="term" value="F:dTDP-4-dehydrorhamnose reductase activity"/>
    <property type="evidence" value="ECO:0007669"/>
    <property type="project" value="UniProtKB-EC"/>
</dbReference>
<dbReference type="Gene3D" id="3.90.25.10">
    <property type="entry name" value="UDP-galactose 4-epimerase, domain 1"/>
    <property type="match status" value="1"/>
</dbReference>
<evidence type="ECO:0000256" key="2">
    <source>
        <dbReference type="RuleBase" id="RU364082"/>
    </source>
</evidence>
<comment type="similarity">
    <text evidence="1 2">Belongs to the dTDP-4-dehydrorhamnose reductase family.</text>
</comment>